<dbReference type="SUPFAM" id="SSF63411">
    <property type="entry name" value="LuxS/MPP-like metallohydrolase"/>
    <property type="match status" value="2"/>
</dbReference>
<comment type="caution">
    <text evidence="8">The sequence shown here is derived from an EMBL/GenBank/DDBJ whole genome shotgun (WGS) entry which is preliminary data.</text>
</comment>
<dbReference type="RefSeq" id="WP_185004217.1">
    <property type="nucleotide sequence ID" value="NZ_JACHMH010000001.1"/>
</dbReference>
<dbReference type="Proteomes" id="UP000533598">
    <property type="component" value="Unassembled WGS sequence"/>
</dbReference>
<dbReference type="Gene3D" id="3.30.830.10">
    <property type="entry name" value="Metalloenzyme, LuxS/M16 peptidase-like"/>
    <property type="match status" value="2"/>
</dbReference>
<dbReference type="InterPro" id="IPR011765">
    <property type="entry name" value="Pept_M16_N"/>
</dbReference>
<dbReference type="PANTHER" id="PTHR43690:SF17">
    <property type="entry name" value="PROTEIN YHJJ"/>
    <property type="match status" value="1"/>
</dbReference>
<evidence type="ECO:0000259" key="6">
    <source>
        <dbReference type="Pfam" id="PF00675"/>
    </source>
</evidence>
<dbReference type="Pfam" id="PF05193">
    <property type="entry name" value="Peptidase_M16_C"/>
    <property type="match status" value="1"/>
</dbReference>
<evidence type="ECO:0000256" key="3">
    <source>
        <dbReference type="ARBA" id="ARBA00022801"/>
    </source>
</evidence>
<comment type="similarity">
    <text evidence="1">Belongs to the peptidase M16 family.</text>
</comment>
<evidence type="ECO:0000256" key="1">
    <source>
        <dbReference type="ARBA" id="ARBA00007261"/>
    </source>
</evidence>
<keyword evidence="5" id="KW-0482">Metalloprotease</keyword>
<reference evidence="8 9" key="1">
    <citation type="submission" date="2020-08" db="EMBL/GenBank/DDBJ databases">
        <title>Sequencing the genomes of 1000 actinobacteria strains.</title>
        <authorList>
            <person name="Klenk H.-P."/>
        </authorList>
    </citation>
    <scope>NUCLEOTIDE SEQUENCE [LARGE SCALE GENOMIC DNA]</scope>
    <source>
        <strain evidence="8 9">DSM 44230</strain>
    </source>
</reference>
<feature type="domain" description="Peptidase M16 C-terminal" evidence="7">
    <location>
        <begin position="167"/>
        <end position="339"/>
    </location>
</feature>
<accession>A0A7W7FTN9</accession>
<dbReference type="AlphaFoldDB" id="A0A7W7FTN9"/>
<dbReference type="GO" id="GO:0008237">
    <property type="term" value="F:metallopeptidase activity"/>
    <property type="evidence" value="ECO:0007669"/>
    <property type="project" value="UniProtKB-KW"/>
</dbReference>
<feature type="domain" description="Peptidase M16 N-terminal" evidence="6">
    <location>
        <begin position="12"/>
        <end position="127"/>
    </location>
</feature>
<protein>
    <submittedName>
        <fullName evidence="8">Putative Zn-dependent peptidase</fullName>
    </submittedName>
</protein>
<dbReference type="InterPro" id="IPR007863">
    <property type="entry name" value="Peptidase_M16_C"/>
</dbReference>
<keyword evidence="4" id="KW-0862">Zinc</keyword>
<dbReference type="GO" id="GO:0046872">
    <property type="term" value="F:metal ion binding"/>
    <property type="evidence" value="ECO:0007669"/>
    <property type="project" value="InterPro"/>
</dbReference>
<dbReference type="Pfam" id="PF00675">
    <property type="entry name" value="Peptidase_M16"/>
    <property type="match status" value="1"/>
</dbReference>
<dbReference type="GO" id="GO:0006508">
    <property type="term" value="P:proteolysis"/>
    <property type="evidence" value="ECO:0007669"/>
    <property type="project" value="UniProtKB-KW"/>
</dbReference>
<dbReference type="PANTHER" id="PTHR43690">
    <property type="entry name" value="NARDILYSIN"/>
    <property type="match status" value="1"/>
</dbReference>
<proteinExistence type="inferred from homology"/>
<dbReference type="InterPro" id="IPR050626">
    <property type="entry name" value="Peptidase_M16"/>
</dbReference>
<evidence type="ECO:0000256" key="5">
    <source>
        <dbReference type="ARBA" id="ARBA00023049"/>
    </source>
</evidence>
<evidence type="ECO:0000313" key="9">
    <source>
        <dbReference type="Proteomes" id="UP000533598"/>
    </source>
</evidence>
<organism evidence="8 9">
    <name type="scientific">Crossiella cryophila</name>
    <dbReference type="NCBI Taxonomy" id="43355"/>
    <lineage>
        <taxon>Bacteria</taxon>
        <taxon>Bacillati</taxon>
        <taxon>Actinomycetota</taxon>
        <taxon>Actinomycetes</taxon>
        <taxon>Pseudonocardiales</taxon>
        <taxon>Pseudonocardiaceae</taxon>
        <taxon>Crossiella</taxon>
    </lineage>
</organism>
<keyword evidence="3" id="KW-0378">Hydrolase</keyword>
<evidence type="ECO:0000256" key="2">
    <source>
        <dbReference type="ARBA" id="ARBA00022670"/>
    </source>
</evidence>
<evidence type="ECO:0000256" key="4">
    <source>
        <dbReference type="ARBA" id="ARBA00022833"/>
    </source>
</evidence>
<keyword evidence="9" id="KW-1185">Reference proteome</keyword>
<dbReference type="InterPro" id="IPR011249">
    <property type="entry name" value="Metalloenz_LuxS/M16"/>
</dbReference>
<evidence type="ECO:0000313" key="8">
    <source>
        <dbReference type="EMBL" id="MBB4678381.1"/>
    </source>
</evidence>
<keyword evidence="2" id="KW-0645">Protease</keyword>
<sequence>MRRDRLGNGLTVLLAPVPEAARVAVSVHYRVGFRNEPEQAAGFAHLFEHLMFEGSAEVGPREHGARVHATGGAGDARTHQDYTRYFQVLPSQSLELALFLEADRMRAPRFTEAGIQRQLAGVAEEIRLSVRERPYGGFPWPRLPQALYRDFANAHDGFGDTTRLAGITPEQCREFFGLHYPPGNAVLTVCGDFDPGLAWDLINRHFGDIPARPVPPVARLTEQLRQASTIVLPDRRISLPGLAIGYPLPDPATELPAYLAHQVLAPALRWPAELSLASDSSCGFFDYLDAADPDTLVLTAVHRPQTQPEALLSYVDRRLSTVAGHGLPRAEFERHRDRLRLEHHRRHADLLTRCCALGRLEILFGRAELLDDWPGLLDALPPDSVPAAAERLRASPRGVLHAVPDNGR</sequence>
<dbReference type="EMBL" id="JACHMH010000001">
    <property type="protein sequence ID" value="MBB4678381.1"/>
    <property type="molecule type" value="Genomic_DNA"/>
</dbReference>
<name>A0A7W7FTN9_9PSEU</name>
<evidence type="ECO:0000259" key="7">
    <source>
        <dbReference type="Pfam" id="PF05193"/>
    </source>
</evidence>
<gene>
    <name evidence="8" type="ORF">HNR67_004499</name>
</gene>